<protein>
    <recommendedName>
        <fullName evidence="5">Protein kinase domain-containing protein</fullName>
    </recommendedName>
</protein>
<keyword evidence="2" id="KW-0472">Membrane</keyword>
<keyword evidence="4" id="KW-1185">Reference proteome</keyword>
<evidence type="ECO:0008006" key="5">
    <source>
        <dbReference type="Google" id="ProtNLM"/>
    </source>
</evidence>
<feature type="compositionally biased region" description="Low complexity" evidence="1">
    <location>
        <begin position="541"/>
        <end position="559"/>
    </location>
</feature>
<dbReference type="SUPFAM" id="SSF56112">
    <property type="entry name" value="Protein kinase-like (PK-like)"/>
    <property type="match status" value="1"/>
</dbReference>
<feature type="compositionally biased region" description="Low complexity" evidence="1">
    <location>
        <begin position="458"/>
        <end position="468"/>
    </location>
</feature>
<comment type="caution">
    <text evidence="3">The sequence shown here is derived from an EMBL/GenBank/DDBJ whole genome shotgun (WGS) entry which is preliminary data.</text>
</comment>
<proteinExistence type="predicted"/>
<dbReference type="InterPro" id="IPR011009">
    <property type="entry name" value="Kinase-like_dom_sf"/>
</dbReference>
<evidence type="ECO:0000256" key="1">
    <source>
        <dbReference type="SAM" id="MobiDB-lite"/>
    </source>
</evidence>
<keyword evidence="2" id="KW-1133">Transmembrane helix</keyword>
<feature type="region of interest" description="Disordered" evidence="1">
    <location>
        <begin position="442"/>
        <end position="617"/>
    </location>
</feature>
<gene>
    <name evidence="3" type="ORF">ABZ510_25650</name>
</gene>
<evidence type="ECO:0000256" key="2">
    <source>
        <dbReference type="SAM" id="Phobius"/>
    </source>
</evidence>
<evidence type="ECO:0000313" key="4">
    <source>
        <dbReference type="Proteomes" id="UP001550628"/>
    </source>
</evidence>
<feature type="compositionally biased region" description="Pro residues" evidence="1">
    <location>
        <begin position="603"/>
        <end position="613"/>
    </location>
</feature>
<dbReference type="RefSeq" id="WP_356958755.1">
    <property type="nucleotide sequence ID" value="NZ_JBEYBD010000017.1"/>
</dbReference>
<organism evidence="3 4">
    <name type="scientific">Nocardia rhamnosiphila</name>
    <dbReference type="NCBI Taxonomy" id="426716"/>
    <lineage>
        <taxon>Bacteria</taxon>
        <taxon>Bacillati</taxon>
        <taxon>Actinomycetota</taxon>
        <taxon>Actinomycetes</taxon>
        <taxon>Mycobacteriales</taxon>
        <taxon>Nocardiaceae</taxon>
        <taxon>Nocardia</taxon>
    </lineage>
</organism>
<feature type="compositionally biased region" description="Polar residues" evidence="1">
    <location>
        <begin position="505"/>
        <end position="516"/>
    </location>
</feature>
<dbReference type="Gene3D" id="1.10.510.10">
    <property type="entry name" value="Transferase(Phosphotransferase) domain 1"/>
    <property type="match status" value="1"/>
</dbReference>
<dbReference type="Proteomes" id="UP001550628">
    <property type="component" value="Unassembled WGS sequence"/>
</dbReference>
<feature type="transmembrane region" description="Helical" evidence="2">
    <location>
        <begin position="618"/>
        <end position="636"/>
    </location>
</feature>
<dbReference type="EMBL" id="JBEYBF010000021">
    <property type="protein sequence ID" value="MEU1955234.1"/>
    <property type="molecule type" value="Genomic_DNA"/>
</dbReference>
<accession>A0ABV2WWH2</accession>
<evidence type="ECO:0000313" key="3">
    <source>
        <dbReference type="EMBL" id="MEU1955234.1"/>
    </source>
</evidence>
<reference evidence="3 4" key="1">
    <citation type="submission" date="2024-06" db="EMBL/GenBank/DDBJ databases">
        <title>The Natural Products Discovery Center: Release of the First 8490 Sequenced Strains for Exploring Actinobacteria Biosynthetic Diversity.</title>
        <authorList>
            <person name="Kalkreuter E."/>
            <person name="Kautsar S.A."/>
            <person name="Yang D."/>
            <person name="Bader C.D."/>
            <person name="Teijaro C.N."/>
            <person name="Fluegel L."/>
            <person name="Davis C.M."/>
            <person name="Simpson J.R."/>
            <person name="Lauterbach L."/>
            <person name="Steele A.D."/>
            <person name="Gui C."/>
            <person name="Meng S."/>
            <person name="Li G."/>
            <person name="Viehrig K."/>
            <person name="Ye F."/>
            <person name="Su P."/>
            <person name="Kiefer A.F."/>
            <person name="Nichols A."/>
            <person name="Cepeda A.J."/>
            <person name="Yan W."/>
            <person name="Fan B."/>
            <person name="Jiang Y."/>
            <person name="Adhikari A."/>
            <person name="Zheng C.-J."/>
            <person name="Schuster L."/>
            <person name="Cowan T.M."/>
            <person name="Smanski M.J."/>
            <person name="Chevrette M.G."/>
            <person name="De Carvalho L.P.S."/>
            <person name="Shen B."/>
        </authorList>
    </citation>
    <scope>NUCLEOTIDE SEQUENCE [LARGE SCALE GENOMIC DNA]</scope>
    <source>
        <strain evidence="3 4">NPDC019708</strain>
    </source>
</reference>
<keyword evidence="2" id="KW-0812">Transmembrane</keyword>
<name>A0ABV2WWH2_9NOCA</name>
<feature type="compositionally biased region" description="Pro residues" evidence="1">
    <location>
        <begin position="580"/>
        <end position="594"/>
    </location>
</feature>
<sequence length="637" mass="70258">MSLPTPLDYRNAVQHPRIAFRTQPPLDSGDVLRNAMGLPKLASGGFATTFTVDADATRWAVRCFHRGSGIDRGLQQRYEHIARLVSSHPELRFLTPVTYRPNGVQVRGNAYPTVRMRWVDGEPLGLWLEDWAADGGDPRRIEIVRERIAQAVATLRALNIAHGDLQHGNILVDANLRIHLIDYDGMYLPALRPLGAIEQGHRNYQHPGRGKTFDYTIDDFAAAVIDLSLRALRHRPQLWDRFGGTGENLLFDSNDFVEPLESAVFGELSSMAETAEAGERLRRACQVDYAQVGDVLLGRNVLTVSAPAYHAHRSTVFAAEEVEEIRDHEGEVITVVGTVKSTTILTRWQQNTEVALINLGRWEDGDFTIYAEDQVCAELYARFGGAGSTQKKLPSLVGWRVAITGPLEFYKLRSKLIPQIQLQRVSLLQNLSTDRFDELRAHARQRTEPPDPTPVAAPRPAAAPAVTPSGPTATPTDGAESRRPQRAQPRSADTADVLRRLYSSGFAQPTESTDPSPQRPVPGPAEFRTNEAPRTPGVITPSGGPASARARRPPSVASPENPAHRQPPAGPGGERRTPDPPEQGPGTNRPPPVPRRYRREPFPYRPPPPPPPRSDSRHWYVGIGLVITALLVLVVLL</sequence>